<proteinExistence type="predicted"/>
<dbReference type="EMBL" id="PKPP01004298">
    <property type="protein sequence ID" value="PWA65033.1"/>
    <property type="molecule type" value="Genomic_DNA"/>
</dbReference>
<gene>
    <name evidence="2" type="ORF">CTI12_AA339030</name>
</gene>
<dbReference type="AlphaFoldDB" id="A0A2U1MUT9"/>
<evidence type="ECO:0000256" key="1">
    <source>
        <dbReference type="SAM" id="Phobius"/>
    </source>
</evidence>
<reference evidence="2 3" key="1">
    <citation type="journal article" date="2018" name="Mol. Plant">
        <title>The genome of Artemisia annua provides insight into the evolution of Asteraceae family and artemisinin biosynthesis.</title>
        <authorList>
            <person name="Shen Q."/>
            <person name="Zhang L."/>
            <person name="Liao Z."/>
            <person name="Wang S."/>
            <person name="Yan T."/>
            <person name="Shi P."/>
            <person name="Liu M."/>
            <person name="Fu X."/>
            <person name="Pan Q."/>
            <person name="Wang Y."/>
            <person name="Lv Z."/>
            <person name="Lu X."/>
            <person name="Zhang F."/>
            <person name="Jiang W."/>
            <person name="Ma Y."/>
            <person name="Chen M."/>
            <person name="Hao X."/>
            <person name="Li L."/>
            <person name="Tang Y."/>
            <person name="Lv G."/>
            <person name="Zhou Y."/>
            <person name="Sun X."/>
            <person name="Brodelius P.E."/>
            <person name="Rose J.K.C."/>
            <person name="Tang K."/>
        </authorList>
    </citation>
    <scope>NUCLEOTIDE SEQUENCE [LARGE SCALE GENOMIC DNA]</scope>
    <source>
        <strain evidence="3">cv. Huhao1</strain>
        <tissue evidence="2">Leaf</tissue>
    </source>
</reference>
<accession>A0A2U1MUT9</accession>
<comment type="caution">
    <text evidence="2">The sequence shown here is derived from an EMBL/GenBank/DDBJ whole genome shotgun (WGS) entry which is preliminary data.</text>
</comment>
<protein>
    <submittedName>
        <fullName evidence="2">Phytosulfokine</fullName>
    </submittedName>
</protein>
<keyword evidence="1" id="KW-1133">Transmembrane helix</keyword>
<name>A0A2U1MUT9_ARTAN</name>
<feature type="transmembrane region" description="Helical" evidence="1">
    <location>
        <begin position="26"/>
        <end position="44"/>
    </location>
</feature>
<keyword evidence="1" id="KW-0472">Membrane</keyword>
<evidence type="ECO:0000313" key="2">
    <source>
        <dbReference type="EMBL" id="PWA65033.1"/>
    </source>
</evidence>
<evidence type="ECO:0000313" key="3">
    <source>
        <dbReference type="Proteomes" id="UP000245207"/>
    </source>
</evidence>
<keyword evidence="3" id="KW-1185">Reference proteome</keyword>
<dbReference type="Proteomes" id="UP000245207">
    <property type="component" value="Unassembled WGS sequence"/>
</dbReference>
<keyword evidence="1" id="KW-0812">Transmembrane</keyword>
<organism evidence="2 3">
    <name type="scientific">Artemisia annua</name>
    <name type="common">Sweet wormwood</name>
    <dbReference type="NCBI Taxonomy" id="35608"/>
    <lineage>
        <taxon>Eukaryota</taxon>
        <taxon>Viridiplantae</taxon>
        <taxon>Streptophyta</taxon>
        <taxon>Embryophyta</taxon>
        <taxon>Tracheophyta</taxon>
        <taxon>Spermatophyta</taxon>
        <taxon>Magnoliopsida</taxon>
        <taxon>eudicotyledons</taxon>
        <taxon>Gunneridae</taxon>
        <taxon>Pentapetalae</taxon>
        <taxon>asterids</taxon>
        <taxon>campanulids</taxon>
        <taxon>Asterales</taxon>
        <taxon>Asteraceae</taxon>
        <taxon>Asteroideae</taxon>
        <taxon>Anthemideae</taxon>
        <taxon>Artemisiinae</taxon>
        <taxon>Artemisia</taxon>
    </lineage>
</organism>
<sequence>MAKLEMVGHEWASVISSIVNKSANNTIWIVIQRLSFGAIVYFIWQERNIRRRQQCSRSEEVLFNCIVSTIRFKLLGLSLKSTNDVVKAAEIWSIPLRSNDYYKRMVDELVSDGNNL</sequence>